<evidence type="ECO:0000256" key="2">
    <source>
        <dbReference type="ARBA" id="ARBA00005179"/>
    </source>
</evidence>
<dbReference type="InterPro" id="IPR001128">
    <property type="entry name" value="Cyt_P450"/>
</dbReference>
<comment type="caution">
    <text evidence="11">The sequence shown here is derived from an EMBL/GenBank/DDBJ whole genome shotgun (WGS) entry which is preliminary data.</text>
</comment>
<dbReference type="PRINTS" id="PR00385">
    <property type="entry name" value="P450"/>
</dbReference>
<evidence type="ECO:0000256" key="3">
    <source>
        <dbReference type="ARBA" id="ARBA00010617"/>
    </source>
</evidence>
<evidence type="ECO:0000256" key="9">
    <source>
        <dbReference type="PIRSR" id="PIRSR602401-1"/>
    </source>
</evidence>
<reference evidence="11" key="1">
    <citation type="submission" date="2023-03" db="EMBL/GenBank/DDBJ databases">
        <title>Massive genome expansion in bonnet fungi (Mycena s.s.) driven by repeated elements and novel gene families across ecological guilds.</title>
        <authorList>
            <consortium name="Lawrence Berkeley National Laboratory"/>
            <person name="Harder C.B."/>
            <person name="Miyauchi S."/>
            <person name="Viragh M."/>
            <person name="Kuo A."/>
            <person name="Thoen E."/>
            <person name="Andreopoulos B."/>
            <person name="Lu D."/>
            <person name="Skrede I."/>
            <person name="Drula E."/>
            <person name="Henrissat B."/>
            <person name="Morin E."/>
            <person name="Kohler A."/>
            <person name="Barry K."/>
            <person name="LaButti K."/>
            <person name="Morin E."/>
            <person name="Salamov A."/>
            <person name="Lipzen A."/>
            <person name="Mereny Z."/>
            <person name="Hegedus B."/>
            <person name="Baldrian P."/>
            <person name="Stursova M."/>
            <person name="Weitz H."/>
            <person name="Taylor A."/>
            <person name="Grigoriev I.V."/>
            <person name="Nagy L.G."/>
            <person name="Martin F."/>
            <person name="Kauserud H."/>
        </authorList>
    </citation>
    <scope>NUCLEOTIDE SEQUENCE</scope>
    <source>
        <strain evidence="11">CBHHK002</strain>
    </source>
</reference>
<evidence type="ECO:0000313" key="12">
    <source>
        <dbReference type="Proteomes" id="UP001218218"/>
    </source>
</evidence>
<accession>A0AAD7AS58</accession>
<dbReference type="InterPro" id="IPR002401">
    <property type="entry name" value="Cyt_P450_E_grp-I"/>
</dbReference>
<comment type="similarity">
    <text evidence="3 10">Belongs to the cytochrome P450 family.</text>
</comment>
<dbReference type="Pfam" id="PF00067">
    <property type="entry name" value="p450"/>
    <property type="match status" value="1"/>
</dbReference>
<dbReference type="Proteomes" id="UP001218218">
    <property type="component" value="Unassembled WGS sequence"/>
</dbReference>
<evidence type="ECO:0000256" key="7">
    <source>
        <dbReference type="ARBA" id="ARBA00023004"/>
    </source>
</evidence>
<evidence type="ECO:0000313" key="11">
    <source>
        <dbReference type="EMBL" id="KAJ7366976.1"/>
    </source>
</evidence>
<dbReference type="PANTHER" id="PTHR46300:SF7">
    <property type="entry name" value="P450, PUTATIVE (EUROFUNG)-RELATED"/>
    <property type="match status" value="1"/>
</dbReference>
<keyword evidence="5 9" id="KW-0479">Metal-binding</keyword>
<dbReference type="InterPro" id="IPR050364">
    <property type="entry name" value="Cytochrome_P450_fung"/>
</dbReference>
<dbReference type="AlphaFoldDB" id="A0AAD7AS58"/>
<dbReference type="GO" id="GO:0005506">
    <property type="term" value="F:iron ion binding"/>
    <property type="evidence" value="ECO:0007669"/>
    <property type="project" value="InterPro"/>
</dbReference>
<name>A0AAD7AS58_9AGAR</name>
<dbReference type="InterPro" id="IPR017972">
    <property type="entry name" value="Cyt_P450_CS"/>
</dbReference>
<dbReference type="PROSITE" id="PS00086">
    <property type="entry name" value="CYTOCHROME_P450"/>
    <property type="match status" value="1"/>
</dbReference>
<evidence type="ECO:0000256" key="6">
    <source>
        <dbReference type="ARBA" id="ARBA00023002"/>
    </source>
</evidence>
<dbReference type="PRINTS" id="PR00463">
    <property type="entry name" value="EP450I"/>
</dbReference>
<evidence type="ECO:0000256" key="1">
    <source>
        <dbReference type="ARBA" id="ARBA00001971"/>
    </source>
</evidence>
<keyword evidence="6 10" id="KW-0560">Oxidoreductase</keyword>
<evidence type="ECO:0000256" key="5">
    <source>
        <dbReference type="ARBA" id="ARBA00022723"/>
    </source>
</evidence>
<dbReference type="GO" id="GO:0004497">
    <property type="term" value="F:monooxygenase activity"/>
    <property type="evidence" value="ECO:0007669"/>
    <property type="project" value="UniProtKB-KW"/>
</dbReference>
<keyword evidence="7 9" id="KW-0408">Iron</keyword>
<dbReference type="GO" id="GO:0016705">
    <property type="term" value="F:oxidoreductase activity, acting on paired donors, with incorporation or reduction of molecular oxygen"/>
    <property type="evidence" value="ECO:0007669"/>
    <property type="project" value="InterPro"/>
</dbReference>
<dbReference type="PANTHER" id="PTHR46300">
    <property type="entry name" value="P450, PUTATIVE (EUROFUNG)-RELATED-RELATED"/>
    <property type="match status" value="1"/>
</dbReference>
<dbReference type="SUPFAM" id="SSF48264">
    <property type="entry name" value="Cytochrome P450"/>
    <property type="match status" value="1"/>
</dbReference>
<proteinExistence type="inferred from homology"/>
<comment type="cofactor">
    <cofactor evidence="1 9">
        <name>heme</name>
        <dbReference type="ChEBI" id="CHEBI:30413"/>
    </cofactor>
</comment>
<keyword evidence="4 9" id="KW-0349">Heme</keyword>
<dbReference type="CDD" id="cd11065">
    <property type="entry name" value="CYP64-like"/>
    <property type="match status" value="1"/>
</dbReference>
<keyword evidence="12" id="KW-1185">Reference proteome</keyword>
<keyword evidence="8 10" id="KW-0503">Monooxygenase</keyword>
<comment type="pathway">
    <text evidence="2">Secondary metabolite biosynthesis.</text>
</comment>
<dbReference type="Gene3D" id="1.10.630.10">
    <property type="entry name" value="Cytochrome P450"/>
    <property type="match status" value="1"/>
</dbReference>
<organism evidence="11 12">
    <name type="scientific">Mycena albidolilacea</name>
    <dbReference type="NCBI Taxonomy" id="1033008"/>
    <lineage>
        <taxon>Eukaryota</taxon>
        <taxon>Fungi</taxon>
        <taxon>Dikarya</taxon>
        <taxon>Basidiomycota</taxon>
        <taxon>Agaricomycotina</taxon>
        <taxon>Agaricomycetes</taxon>
        <taxon>Agaricomycetidae</taxon>
        <taxon>Agaricales</taxon>
        <taxon>Marasmiineae</taxon>
        <taxon>Mycenaceae</taxon>
        <taxon>Mycena</taxon>
    </lineage>
</organism>
<feature type="binding site" description="axial binding residue" evidence="9">
    <location>
        <position position="440"/>
    </location>
    <ligand>
        <name>heme</name>
        <dbReference type="ChEBI" id="CHEBI:30413"/>
    </ligand>
    <ligandPart>
        <name>Fe</name>
        <dbReference type="ChEBI" id="CHEBI:18248"/>
    </ligandPart>
</feature>
<dbReference type="InterPro" id="IPR036396">
    <property type="entry name" value="Cyt_P450_sf"/>
</dbReference>
<evidence type="ECO:0000256" key="10">
    <source>
        <dbReference type="RuleBase" id="RU000461"/>
    </source>
</evidence>
<dbReference type="EMBL" id="JARIHO010000002">
    <property type="protein sequence ID" value="KAJ7366976.1"/>
    <property type="molecule type" value="Genomic_DNA"/>
</dbReference>
<evidence type="ECO:0000256" key="4">
    <source>
        <dbReference type="ARBA" id="ARBA00022617"/>
    </source>
</evidence>
<dbReference type="GO" id="GO:0020037">
    <property type="term" value="F:heme binding"/>
    <property type="evidence" value="ECO:0007669"/>
    <property type="project" value="InterPro"/>
</dbReference>
<protein>
    <submittedName>
        <fullName evidence="11">Cytochrome P450</fullName>
    </submittedName>
</protein>
<gene>
    <name evidence="11" type="ORF">DFH08DRAFT_182110</name>
</gene>
<evidence type="ECO:0000256" key="8">
    <source>
        <dbReference type="ARBA" id="ARBA00023033"/>
    </source>
</evidence>
<sequence length="513" mass="57461">MAACDYFPAVLLPLVFLAITGLLKRWKTTSQPPYPPGPKPRFLMGNFHDIPTETPWITYAEWGNRYGDVVHAQVLGNHIVVVNSVNAAMELFEKRSRIYSDRPTIPMVPLMGWDFVLGFMPHTDKWRQSRRMFHQHLRPDAIVAYHPVQLRKIHDLLRGLVSTPEDFVEHTKTMAAAIIMATVYGYDIKPKEDRFVYLAEEGVKRLTESVLPGGFAVNTLPFLRHFPSWFPGCGFHRFARDTFELLDEMKNAPFDFVRQNMRDGVGKLSILGELLENNDSTQGGSKEREDMIKNVAAGAYVAAADTTAATLVVFIMAMALNPEVVRKAQDEIDAVVGFGCLPKFEHRSALPYSDAIFREVLRWKPIVPLAIPHATSGDDIYEGYFIPKGTTVLANMWAMAHNESMYPNSDKFNPERFLNADGQLNADDHILGFGFGRRICVGRHAANASIWAAIVSILSVFDIAKAKDETGKEIEVEVGFTDGLVSHPKPFKCAITPRSPDVPGQLMENLTVV</sequence>